<dbReference type="eggNOG" id="KOG1558">
    <property type="taxonomic scope" value="Eukaryota"/>
</dbReference>
<keyword evidence="4 5" id="KW-0472">Membrane</keyword>
<sequence length="305" mass="32209">MADPLGPLAWGPLPPLRSAGPEALKLGSLAILLAATLFCGLMPLRLFPPGSPGEPSFSLRRESLGLLGCLTSGVFLATCLLDLLPSYLGAIKGALEELRVTLLFPLPEFILSMGFFLVLILEQILLACKEPQEEEEKESKETLWSPSASTHKDPPSGLRLSALLLSLCLSSGLQASSVWVLELCPSLLLHQGLLAFALGLRLAQGGLWGRAVAAGVALFAASAPLGLVLGATLVREPVGASSPLSHLSRSVLQGLAAGAFLYLSCTTEGLHHGTQSRTQRRQHILRAMALLAGFALLTSLLFLRL</sequence>
<dbReference type="GO" id="GO:0005886">
    <property type="term" value="C:plasma membrane"/>
    <property type="evidence" value="ECO:0000318"/>
    <property type="project" value="GO_Central"/>
</dbReference>
<dbReference type="InParanoid" id="H9GGC9"/>
<evidence type="ECO:0000256" key="4">
    <source>
        <dbReference type="ARBA" id="ARBA00023136"/>
    </source>
</evidence>
<dbReference type="GO" id="GO:0005385">
    <property type="term" value="F:zinc ion transmembrane transporter activity"/>
    <property type="evidence" value="ECO:0000318"/>
    <property type="project" value="GO_Central"/>
</dbReference>
<evidence type="ECO:0000256" key="3">
    <source>
        <dbReference type="ARBA" id="ARBA00022989"/>
    </source>
</evidence>
<dbReference type="Ensembl" id="ENSACAT00000010420.4">
    <property type="protein sequence ID" value="ENSACAP00000010210.4"/>
    <property type="gene ID" value="ENSACAG00000010411.4"/>
</dbReference>
<comment type="subcellular location">
    <subcellularLocation>
        <location evidence="1">Membrane</location>
        <topology evidence="1">Multi-pass membrane protein</topology>
    </subcellularLocation>
</comment>
<dbReference type="HOGENOM" id="CLU_040462_1_0_1"/>
<feature type="transmembrane region" description="Helical" evidence="5">
    <location>
        <begin position="109"/>
        <end position="128"/>
    </location>
</feature>
<keyword evidence="3 5" id="KW-1133">Transmembrane helix</keyword>
<evidence type="ECO:0008006" key="8">
    <source>
        <dbReference type="Google" id="ProtNLM"/>
    </source>
</evidence>
<dbReference type="GO" id="GO:0071577">
    <property type="term" value="P:zinc ion transmembrane transport"/>
    <property type="evidence" value="ECO:0000318"/>
    <property type="project" value="GO_Central"/>
</dbReference>
<feature type="transmembrane region" description="Helical" evidence="5">
    <location>
        <begin position="211"/>
        <end position="234"/>
    </location>
</feature>
<dbReference type="Proteomes" id="UP000001646">
    <property type="component" value="Unplaced"/>
</dbReference>
<feature type="transmembrane region" description="Helical" evidence="5">
    <location>
        <begin position="23"/>
        <end position="44"/>
    </location>
</feature>
<protein>
    <recommendedName>
        <fullName evidence="8">Solute carrier family 39 member 1</fullName>
    </recommendedName>
</protein>
<dbReference type="STRING" id="28377.ENSACAP00000010210"/>
<dbReference type="PANTHER" id="PTHR11040">
    <property type="entry name" value="ZINC/IRON TRANSPORTER"/>
    <property type="match status" value="1"/>
</dbReference>
<accession>H9GGC9</accession>
<feature type="transmembrane region" description="Helical" evidence="5">
    <location>
        <begin position="284"/>
        <end position="303"/>
    </location>
</feature>
<reference evidence="6" key="2">
    <citation type="submission" date="2025-08" db="UniProtKB">
        <authorList>
            <consortium name="Ensembl"/>
        </authorList>
    </citation>
    <scope>IDENTIFICATION</scope>
</reference>
<keyword evidence="2 5" id="KW-0812">Transmembrane</keyword>
<organism evidence="6 7">
    <name type="scientific">Anolis carolinensis</name>
    <name type="common">Green anole</name>
    <name type="synonym">American chameleon</name>
    <dbReference type="NCBI Taxonomy" id="28377"/>
    <lineage>
        <taxon>Eukaryota</taxon>
        <taxon>Metazoa</taxon>
        <taxon>Chordata</taxon>
        <taxon>Craniata</taxon>
        <taxon>Vertebrata</taxon>
        <taxon>Euteleostomi</taxon>
        <taxon>Lepidosauria</taxon>
        <taxon>Squamata</taxon>
        <taxon>Bifurcata</taxon>
        <taxon>Unidentata</taxon>
        <taxon>Episquamata</taxon>
        <taxon>Toxicofera</taxon>
        <taxon>Iguania</taxon>
        <taxon>Dactyloidae</taxon>
        <taxon>Anolis</taxon>
    </lineage>
</organism>
<name>H9GGC9_ANOCA</name>
<keyword evidence="7" id="KW-1185">Reference proteome</keyword>
<dbReference type="InterPro" id="IPR003689">
    <property type="entry name" value="ZIP"/>
</dbReference>
<dbReference type="PANTHER" id="PTHR11040:SF58">
    <property type="entry name" value="ZINC TRANSPORTER ZIP1"/>
    <property type="match status" value="1"/>
</dbReference>
<evidence type="ECO:0000313" key="6">
    <source>
        <dbReference type="Ensembl" id="ENSACAP00000010210.4"/>
    </source>
</evidence>
<reference evidence="6" key="3">
    <citation type="submission" date="2025-09" db="UniProtKB">
        <authorList>
            <consortium name="Ensembl"/>
        </authorList>
    </citation>
    <scope>IDENTIFICATION</scope>
</reference>
<reference evidence="6" key="1">
    <citation type="submission" date="2009-12" db="EMBL/GenBank/DDBJ databases">
        <title>The Genome Sequence of Anolis carolinensis (Green Anole Lizard).</title>
        <authorList>
            <consortium name="The Genome Sequencing Platform"/>
            <person name="Di Palma F."/>
            <person name="Alfoldi J."/>
            <person name="Heiman D."/>
            <person name="Young S."/>
            <person name="Grabherr M."/>
            <person name="Johnson J."/>
            <person name="Lander E.S."/>
            <person name="Lindblad-Toh K."/>
        </authorList>
    </citation>
    <scope>NUCLEOTIDE SEQUENCE [LARGE SCALE GENOMIC DNA]</scope>
    <source>
        <strain evidence="6">JBL SC #1</strain>
    </source>
</reference>
<proteinExistence type="predicted"/>
<dbReference type="AlphaFoldDB" id="H9GGC9"/>
<evidence type="ECO:0000256" key="2">
    <source>
        <dbReference type="ARBA" id="ARBA00022692"/>
    </source>
</evidence>
<evidence type="ECO:0000313" key="7">
    <source>
        <dbReference type="Proteomes" id="UP000001646"/>
    </source>
</evidence>
<feature type="transmembrane region" description="Helical" evidence="5">
    <location>
        <begin position="246"/>
        <end position="263"/>
    </location>
</feature>
<evidence type="ECO:0000256" key="1">
    <source>
        <dbReference type="ARBA" id="ARBA00004141"/>
    </source>
</evidence>
<feature type="transmembrane region" description="Helical" evidence="5">
    <location>
        <begin position="64"/>
        <end position="89"/>
    </location>
</feature>
<dbReference type="GeneTree" id="ENSGT00940000157062"/>
<dbReference type="Pfam" id="PF02535">
    <property type="entry name" value="Zip"/>
    <property type="match status" value="2"/>
</dbReference>
<dbReference type="Bgee" id="ENSACAG00000010411">
    <property type="expression patterns" value="Expressed in kidney and 12 other cell types or tissues"/>
</dbReference>
<evidence type="ECO:0000256" key="5">
    <source>
        <dbReference type="SAM" id="Phobius"/>
    </source>
</evidence>
<feature type="transmembrane region" description="Helical" evidence="5">
    <location>
        <begin position="187"/>
        <end position="204"/>
    </location>
</feature>